<dbReference type="AlphaFoldDB" id="A0A4P8XJA5"/>
<sequence>MIPYNEIRKALVSGLSDHTGLQVINMNGGGGIPKGAFITYHFEPGFNSTGGRPIEQQNGEYLEQIETVEFTVSFLSYADDNPVSMNYALQAHEWFKADGRVKLKDDLGIVVHSVGQVENRDVAVGTEWERRHGFEVEFRMQNKSRRKLDVIEKVNLEGAGIVVSN</sequence>
<evidence type="ECO:0000259" key="1">
    <source>
        <dbReference type="Pfam" id="PF23961"/>
    </source>
</evidence>
<dbReference type="Pfam" id="PF23961">
    <property type="entry name" value="Phage_tail_terminator_9"/>
    <property type="match status" value="1"/>
</dbReference>
<gene>
    <name evidence="2" type="ORF">E6C60_2007</name>
</gene>
<dbReference type="RefSeq" id="WP_138225710.1">
    <property type="nucleotide sequence ID" value="NZ_CP040396.1"/>
</dbReference>
<evidence type="ECO:0000313" key="2">
    <source>
        <dbReference type="EMBL" id="QCT02722.1"/>
    </source>
</evidence>
<dbReference type="OrthoDB" id="2921463at2"/>
<accession>A0A4P8XJA5</accession>
<dbReference type="Proteomes" id="UP000300879">
    <property type="component" value="Chromosome"/>
</dbReference>
<dbReference type="InterPro" id="IPR057087">
    <property type="entry name" value="Gp12-like"/>
</dbReference>
<reference evidence="2 3" key="1">
    <citation type="submission" date="2019-05" db="EMBL/GenBank/DDBJ databases">
        <authorList>
            <person name="Chen C."/>
        </authorList>
    </citation>
    <scope>NUCLEOTIDE SEQUENCE [LARGE SCALE GENOMIC DNA]</scope>
    <source>
        <strain evidence="2 3">HB172198</strain>
    </source>
</reference>
<keyword evidence="3" id="KW-1185">Reference proteome</keyword>
<dbReference type="EMBL" id="CP040396">
    <property type="protein sequence ID" value="QCT02722.1"/>
    <property type="molecule type" value="Genomic_DNA"/>
</dbReference>
<dbReference type="KEGG" id="palo:E6C60_2007"/>
<feature type="domain" description="Phage neck terminator protein gp12-like" evidence="1">
    <location>
        <begin position="9"/>
        <end position="158"/>
    </location>
</feature>
<organism evidence="2 3">
    <name type="scientific">Paenibacillus algicola</name>
    <dbReference type="NCBI Taxonomy" id="2565926"/>
    <lineage>
        <taxon>Bacteria</taxon>
        <taxon>Bacillati</taxon>
        <taxon>Bacillota</taxon>
        <taxon>Bacilli</taxon>
        <taxon>Bacillales</taxon>
        <taxon>Paenibacillaceae</taxon>
        <taxon>Paenibacillus</taxon>
    </lineage>
</organism>
<evidence type="ECO:0000313" key="3">
    <source>
        <dbReference type="Proteomes" id="UP000300879"/>
    </source>
</evidence>
<protein>
    <recommendedName>
        <fullName evidence="1">Phage neck terminator protein gp12-like domain-containing protein</fullName>
    </recommendedName>
</protein>
<dbReference type="NCBIfam" id="NF047498">
    <property type="entry name" value="LIC_12616_fam"/>
    <property type="match status" value="1"/>
</dbReference>
<name>A0A4P8XJA5_9BACL</name>
<proteinExistence type="predicted"/>